<evidence type="ECO:0000256" key="5">
    <source>
        <dbReference type="ARBA" id="ARBA00023136"/>
    </source>
</evidence>
<dbReference type="AlphaFoldDB" id="A0A9P8YC75"/>
<dbReference type="OrthoDB" id="10021397at2759"/>
<feature type="compositionally biased region" description="Basic and acidic residues" evidence="6">
    <location>
        <begin position="837"/>
        <end position="849"/>
    </location>
</feature>
<accession>A0A9P8YC75</accession>
<gene>
    <name evidence="9" type="ORF">B0I36DRAFT_95855</name>
</gene>
<dbReference type="Pfam" id="PF07690">
    <property type="entry name" value="MFS_1"/>
    <property type="match status" value="1"/>
</dbReference>
<dbReference type="InterPro" id="IPR020846">
    <property type="entry name" value="MFS_dom"/>
</dbReference>
<dbReference type="CDD" id="cd17502">
    <property type="entry name" value="MFS_Azr1_MDR_like"/>
    <property type="match status" value="1"/>
</dbReference>
<protein>
    <submittedName>
        <fullName evidence="9">Major facilitator superfamily domain-containing protein</fullName>
    </submittedName>
</protein>
<feature type="transmembrane region" description="Helical" evidence="7">
    <location>
        <begin position="199"/>
        <end position="219"/>
    </location>
</feature>
<dbReference type="Gene3D" id="1.20.1250.20">
    <property type="entry name" value="MFS general substrate transporter like domains"/>
    <property type="match status" value="1"/>
</dbReference>
<dbReference type="InterPro" id="IPR036259">
    <property type="entry name" value="MFS_trans_sf"/>
</dbReference>
<evidence type="ECO:0000256" key="6">
    <source>
        <dbReference type="SAM" id="MobiDB-lite"/>
    </source>
</evidence>
<feature type="transmembrane region" description="Helical" evidence="7">
    <location>
        <begin position="41"/>
        <end position="59"/>
    </location>
</feature>
<keyword evidence="10" id="KW-1185">Reference proteome</keyword>
<keyword evidence="3 7" id="KW-0812">Transmembrane</keyword>
<dbReference type="GeneID" id="70193196"/>
<feature type="transmembrane region" description="Helical" evidence="7">
    <location>
        <begin position="343"/>
        <end position="360"/>
    </location>
</feature>
<comment type="subcellular location">
    <subcellularLocation>
        <location evidence="1">Membrane</location>
        <topology evidence="1">Multi-pass membrane protein</topology>
    </subcellularLocation>
</comment>
<comment type="caution">
    <text evidence="9">The sequence shown here is derived from an EMBL/GenBank/DDBJ whole genome shotgun (WGS) entry which is preliminary data.</text>
</comment>
<evidence type="ECO:0000256" key="3">
    <source>
        <dbReference type="ARBA" id="ARBA00022692"/>
    </source>
</evidence>
<dbReference type="PROSITE" id="PS50850">
    <property type="entry name" value="MFS"/>
    <property type="match status" value="1"/>
</dbReference>
<dbReference type="FunFam" id="1.20.1250.20:FF:000196">
    <property type="entry name" value="MFS toxin efflux pump (AflT)"/>
    <property type="match status" value="1"/>
</dbReference>
<evidence type="ECO:0000259" key="8">
    <source>
        <dbReference type="PROSITE" id="PS50850"/>
    </source>
</evidence>
<feature type="transmembrane region" description="Helical" evidence="7">
    <location>
        <begin position="109"/>
        <end position="128"/>
    </location>
</feature>
<feature type="transmembrane region" description="Helical" evidence="7">
    <location>
        <begin position="239"/>
        <end position="257"/>
    </location>
</feature>
<feature type="region of interest" description="Disordered" evidence="6">
    <location>
        <begin position="1"/>
        <end position="29"/>
    </location>
</feature>
<evidence type="ECO:0000256" key="2">
    <source>
        <dbReference type="ARBA" id="ARBA00022448"/>
    </source>
</evidence>
<evidence type="ECO:0000313" key="10">
    <source>
        <dbReference type="Proteomes" id="UP000756346"/>
    </source>
</evidence>
<feature type="compositionally biased region" description="Low complexity" evidence="6">
    <location>
        <begin position="827"/>
        <end position="836"/>
    </location>
</feature>
<feature type="transmembrane region" description="Helical" evidence="7">
    <location>
        <begin position="269"/>
        <end position="289"/>
    </location>
</feature>
<feature type="transmembrane region" description="Helical" evidence="7">
    <location>
        <begin position="503"/>
        <end position="524"/>
    </location>
</feature>
<dbReference type="PANTHER" id="PTHR23501:SF201">
    <property type="entry name" value="MFS AFLATOXIN EFFLUX PUMP"/>
    <property type="match status" value="1"/>
</dbReference>
<feature type="domain" description="Major facilitator superfamily (MFS) profile" evidence="8">
    <location>
        <begin position="44"/>
        <end position="530"/>
    </location>
</feature>
<dbReference type="RefSeq" id="XP_046015799.1">
    <property type="nucleotide sequence ID" value="XM_046163650.1"/>
</dbReference>
<feature type="region of interest" description="Disordered" evidence="6">
    <location>
        <begin position="725"/>
        <end position="859"/>
    </location>
</feature>
<dbReference type="SUPFAM" id="SSF103473">
    <property type="entry name" value="MFS general substrate transporter"/>
    <property type="match status" value="1"/>
</dbReference>
<dbReference type="Proteomes" id="UP000756346">
    <property type="component" value="Unassembled WGS sequence"/>
</dbReference>
<feature type="compositionally biased region" description="Pro residues" evidence="6">
    <location>
        <begin position="543"/>
        <end position="565"/>
    </location>
</feature>
<feature type="compositionally biased region" description="Gly residues" evidence="6">
    <location>
        <begin position="12"/>
        <end position="23"/>
    </location>
</feature>
<dbReference type="EMBL" id="JAGTJQ010000003">
    <property type="protein sequence ID" value="KAH7035706.1"/>
    <property type="molecule type" value="Genomic_DNA"/>
</dbReference>
<reference evidence="9" key="1">
    <citation type="journal article" date="2021" name="Nat. Commun.">
        <title>Genetic determinants of endophytism in the Arabidopsis root mycobiome.</title>
        <authorList>
            <person name="Mesny F."/>
            <person name="Miyauchi S."/>
            <person name="Thiergart T."/>
            <person name="Pickel B."/>
            <person name="Atanasova L."/>
            <person name="Karlsson M."/>
            <person name="Huettel B."/>
            <person name="Barry K.W."/>
            <person name="Haridas S."/>
            <person name="Chen C."/>
            <person name="Bauer D."/>
            <person name="Andreopoulos W."/>
            <person name="Pangilinan J."/>
            <person name="LaButti K."/>
            <person name="Riley R."/>
            <person name="Lipzen A."/>
            <person name="Clum A."/>
            <person name="Drula E."/>
            <person name="Henrissat B."/>
            <person name="Kohler A."/>
            <person name="Grigoriev I.V."/>
            <person name="Martin F.M."/>
            <person name="Hacquard S."/>
        </authorList>
    </citation>
    <scope>NUCLEOTIDE SEQUENCE</scope>
    <source>
        <strain evidence="9">MPI-CAGE-CH-0230</strain>
    </source>
</reference>
<dbReference type="InterPro" id="IPR011701">
    <property type="entry name" value="MFS"/>
</dbReference>
<feature type="region of interest" description="Disordered" evidence="6">
    <location>
        <begin position="533"/>
        <end position="576"/>
    </location>
</feature>
<keyword evidence="5 7" id="KW-0472">Membrane</keyword>
<keyword evidence="4 7" id="KW-1133">Transmembrane helix</keyword>
<dbReference type="GO" id="GO:0022857">
    <property type="term" value="F:transmembrane transporter activity"/>
    <property type="evidence" value="ECO:0007669"/>
    <property type="project" value="InterPro"/>
</dbReference>
<evidence type="ECO:0000256" key="1">
    <source>
        <dbReference type="ARBA" id="ARBA00004141"/>
    </source>
</evidence>
<feature type="transmembrane region" description="Helical" evidence="7">
    <location>
        <begin position="310"/>
        <end position="331"/>
    </location>
</feature>
<dbReference type="Gene3D" id="1.20.1720.10">
    <property type="entry name" value="Multidrug resistance protein D"/>
    <property type="match status" value="1"/>
</dbReference>
<dbReference type="PANTHER" id="PTHR23501">
    <property type="entry name" value="MAJOR FACILITATOR SUPERFAMILY"/>
    <property type="match status" value="1"/>
</dbReference>
<sequence length="884" mass="93866">MGRNESIDMEGGRGTGAGKGGPSKEGVDEAEHNFQPRTLKFWTIIISIFLALFLVALDRTIVSTAVPAITQEFNSMGDIGWYGSAYQLTTAASQLLFGRIYKFYDIKRTFLVSILIFEVGAALSGAASSSVAFIIGRAIAGLGGAGIFSGVMIVMVSLVPLRKRPMFQGVFGSVFGLASVLGPLVGGAFTTGVTWRWCFFLNLPVGCFAAFCVIMFLHLPHKPSSRAPLVEHFTRLDPLGTFFFVPSVVSLLLALQWGGSKFAWDSWRIILLLCLFGAGMIAFGTVQVLMPKTATVPVTIITRRSIFAGAVFMFCLAGSMLLIIFFLPLWFQIVRGVSPLQSGINTLPFVISMVLASILNGGVTTKIGYYVPSMLLCPAIMAVGQGLMSTFTVTESTGNWVGYEIVAGVGLGLGMQAANLAAQAVLPKPDIPTGIAIMFFAQQLGGAIFTSVGQNLLSTTLASDLIGIPGIDPSQVGSVGAADVVSAVPPEFQPQVREIYNHALNRIFLCGMGVACVGVLAALAMEWKNIKKTGPGLNGGQPPKTPPRTPPQTPPQAPPQTPPSPGLLDGESDRTAVQQSALIPGVEIGASFAKSIAESTALSDLESITPPREARHRSVSGGSCAHCDHWGAHLKSSAHFQEQTVADRARRKTMPAFINYDPASPCHHHQYDAIRHSYQSFDQMSTSQMLSEYARLQIVARETLSQMQNLMQSLSALPSTFAPPNQTVGLAHESETRFSSRRQSRTRSLVSIPGGVPLREAPGVVSNFAASGSSGVDGARNRSGATSPASGSWPFPPSPASSALPSPSPSSRERVYTTSSPPPPIPTSATSPATPSREAKSDNPHRMEACDDGEDVQTPGALYEIARRVSLTQTSGSDISERSL</sequence>
<evidence type="ECO:0000313" key="9">
    <source>
        <dbReference type="EMBL" id="KAH7035706.1"/>
    </source>
</evidence>
<evidence type="ECO:0000256" key="4">
    <source>
        <dbReference type="ARBA" id="ARBA00022989"/>
    </source>
</evidence>
<name>A0A9P8YC75_9PEZI</name>
<evidence type="ECO:0000256" key="7">
    <source>
        <dbReference type="SAM" id="Phobius"/>
    </source>
</evidence>
<feature type="transmembrane region" description="Helical" evidence="7">
    <location>
        <begin position="79"/>
        <end position="97"/>
    </location>
</feature>
<feature type="transmembrane region" description="Helical" evidence="7">
    <location>
        <begin position="170"/>
        <end position="193"/>
    </location>
</feature>
<organism evidence="9 10">
    <name type="scientific">Microdochium trichocladiopsis</name>
    <dbReference type="NCBI Taxonomy" id="1682393"/>
    <lineage>
        <taxon>Eukaryota</taxon>
        <taxon>Fungi</taxon>
        <taxon>Dikarya</taxon>
        <taxon>Ascomycota</taxon>
        <taxon>Pezizomycotina</taxon>
        <taxon>Sordariomycetes</taxon>
        <taxon>Xylariomycetidae</taxon>
        <taxon>Xylariales</taxon>
        <taxon>Microdochiaceae</taxon>
        <taxon>Microdochium</taxon>
    </lineage>
</organism>
<dbReference type="FunFam" id="1.20.1720.10:FF:000012">
    <property type="entry name" value="MFS toxin efflux pump (AflT)"/>
    <property type="match status" value="1"/>
</dbReference>
<proteinExistence type="predicted"/>
<keyword evidence="2" id="KW-0813">Transport</keyword>
<dbReference type="GO" id="GO:0005886">
    <property type="term" value="C:plasma membrane"/>
    <property type="evidence" value="ECO:0007669"/>
    <property type="project" value="TreeGrafter"/>
</dbReference>
<feature type="transmembrane region" description="Helical" evidence="7">
    <location>
        <begin position="134"/>
        <end position="158"/>
    </location>
</feature>